<keyword evidence="9" id="KW-0032">Aminotransferase</keyword>
<feature type="region of interest" description="Disordered" evidence="7">
    <location>
        <begin position="98"/>
        <end position="123"/>
    </location>
</feature>
<dbReference type="Proteomes" id="UP001405405">
    <property type="component" value="Unassembled WGS sequence"/>
</dbReference>
<dbReference type="PANTHER" id="PTHR46577:SF1">
    <property type="entry name" value="HTH-TYPE TRANSCRIPTIONAL REGULATORY PROTEIN GABR"/>
    <property type="match status" value="1"/>
</dbReference>
<dbReference type="PRINTS" id="PR00035">
    <property type="entry name" value="HTHGNTR"/>
</dbReference>
<evidence type="ECO:0000256" key="2">
    <source>
        <dbReference type="ARBA" id="ARBA00021531"/>
    </source>
</evidence>
<dbReference type="CDD" id="cd07377">
    <property type="entry name" value="WHTH_GntR"/>
    <property type="match status" value="1"/>
</dbReference>
<dbReference type="InterPro" id="IPR004839">
    <property type="entry name" value="Aminotransferase_I/II_large"/>
</dbReference>
<name>A0ABV0CR24_9NEIS</name>
<dbReference type="InterPro" id="IPR051446">
    <property type="entry name" value="HTH_trans_reg/aminotransferase"/>
</dbReference>
<dbReference type="InterPro" id="IPR000524">
    <property type="entry name" value="Tscrpt_reg_HTH_GntR"/>
</dbReference>
<proteinExistence type="inferred from homology"/>
<evidence type="ECO:0000256" key="6">
    <source>
        <dbReference type="ARBA" id="ARBA00023163"/>
    </source>
</evidence>
<gene>
    <name evidence="9" type="ORF">VA599_17475</name>
</gene>
<evidence type="ECO:0000256" key="3">
    <source>
        <dbReference type="ARBA" id="ARBA00022898"/>
    </source>
</evidence>
<organism evidence="9 10">
    <name type="scientific">Chromobacterium indicum</name>
    <dbReference type="NCBI Taxonomy" id="3110228"/>
    <lineage>
        <taxon>Bacteria</taxon>
        <taxon>Pseudomonadati</taxon>
        <taxon>Pseudomonadota</taxon>
        <taxon>Betaproteobacteria</taxon>
        <taxon>Neisseriales</taxon>
        <taxon>Chromobacteriaceae</taxon>
        <taxon>Chromobacterium</taxon>
    </lineage>
</organism>
<dbReference type="InterPro" id="IPR015421">
    <property type="entry name" value="PyrdxlP-dep_Trfase_major"/>
</dbReference>
<keyword evidence="6" id="KW-0804">Transcription</keyword>
<dbReference type="Gene3D" id="1.10.10.10">
    <property type="entry name" value="Winged helix-like DNA-binding domain superfamily/Winged helix DNA-binding domain"/>
    <property type="match status" value="1"/>
</dbReference>
<feature type="domain" description="HTH gntR-type" evidence="8">
    <location>
        <begin position="28"/>
        <end position="96"/>
    </location>
</feature>
<evidence type="ECO:0000313" key="10">
    <source>
        <dbReference type="Proteomes" id="UP001405405"/>
    </source>
</evidence>
<dbReference type="InterPro" id="IPR015424">
    <property type="entry name" value="PyrdxlP-dep_Trfase"/>
</dbReference>
<accession>A0ABV0CR24</accession>
<dbReference type="SMART" id="SM00345">
    <property type="entry name" value="HTH_GNTR"/>
    <property type="match status" value="1"/>
</dbReference>
<evidence type="ECO:0000256" key="5">
    <source>
        <dbReference type="ARBA" id="ARBA00023125"/>
    </source>
</evidence>
<dbReference type="Pfam" id="PF00155">
    <property type="entry name" value="Aminotran_1_2"/>
    <property type="match status" value="1"/>
</dbReference>
<evidence type="ECO:0000256" key="1">
    <source>
        <dbReference type="ARBA" id="ARBA00005384"/>
    </source>
</evidence>
<keyword evidence="5" id="KW-0238">DNA-binding</keyword>
<dbReference type="PROSITE" id="PS50949">
    <property type="entry name" value="HTH_GNTR"/>
    <property type="match status" value="1"/>
</dbReference>
<keyword evidence="3" id="KW-0663">Pyridoxal phosphate</keyword>
<dbReference type="PANTHER" id="PTHR46577">
    <property type="entry name" value="HTH-TYPE TRANSCRIPTIONAL REGULATORY PROTEIN GABR"/>
    <property type="match status" value="1"/>
</dbReference>
<dbReference type="EMBL" id="JAYFSJ010000013">
    <property type="protein sequence ID" value="MEN7432539.1"/>
    <property type="molecule type" value="Genomic_DNA"/>
</dbReference>
<dbReference type="RefSeq" id="WP_346789780.1">
    <property type="nucleotide sequence ID" value="NZ_JAYFSJ010000013.1"/>
</dbReference>
<dbReference type="Gene3D" id="3.40.640.10">
    <property type="entry name" value="Type I PLP-dependent aspartate aminotransferase-like (Major domain)"/>
    <property type="match status" value="1"/>
</dbReference>
<evidence type="ECO:0000259" key="8">
    <source>
        <dbReference type="PROSITE" id="PS50949"/>
    </source>
</evidence>
<comment type="caution">
    <text evidence="9">The sequence shown here is derived from an EMBL/GenBank/DDBJ whole genome shotgun (WGS) entry which is preliminary data.</text>
</comment>
<reference evidence="9 10" key="1">
    <citation type="submission" date="2023-12" db="EMBL/GenBank/DDBJ databases">
        <title>Chromobacterium sp. strain TRC.1.1.SA producing antimicrobial pigment.</title>
        <authorList>
            <person name="Verma N."/>
            <person name="Choksket S."/>
            <person name="Pinnaka A.K."/>
            <person name="Korpole S."/>
        </authorList>
    </citation>
    <scope>NUCLEOTIDE SEQUENCE [LARGE SCALE GENOMIC DNA]</scope>
    <source>
        <strain evidence="9 10">TRC1.1.SA</strain>
    </source>
</reference>
<sequence>MMRAKNRQNEQAMIPDALQFELLRGHASPLHRQLYLRIRDAILVGQLPPGARLPATRVLAADLGISRGTVDQAYGQLLAEGFLLSRAAAGTVVHPQLEARRLDPSPPSAAGPTPVLADSSEPAPPRPFQLGLPALDAFPRKLWARLAGRRARALSLTGLNYPDPAGYPPLREAIVRHLALFRGIQCSADQIFITSGFQSALGLAVHALLRPGDPVWMEDPGYFRASGALRLAGARLAPAPVDRDGLRVDEAIRRAPDARMAYCTPSHHSPLGVALSLPRRLELLDWAARRQAWIVEDDYDGEFRYDGPPLPALRSLDRSGRVLYIGSFSKTLFPGLRLGYLVAPASEAARFAEACNLLSPAPSILDQATAADFLSQGHFARHIKRMRALYAQRRAALAAALQAECGARLRLDGQAVGLQLTAWLPDGEDDRAAAARLNARGLAGQPLSAFSLEGGHPPALLLGFANVPAEQAPALARRLREALDAR</sequence>
<comment type="similarity">
    <text evidence="1">In the C-terminal section; belongs to the class-I pyridoxal-phosphate-dependent aminotransferase family.</text>
</comment>
<dbReference type="GO" id="GO:0008483">
    <property type="term" value="F:transaminase activity"/>
    <property type="evidence" value="ECO:0007669"/>
    <property type="project" value="UniProtKB-KW"/>
</dbReference>
<evidence type="ECO:0000256" key="4">
    <source>
        <dbReference type="ARBA" id="ARBA00023015"/>
    </source>
</evidence>
<dbReference type="SUPFAM" id="SSF46785">
    <property type="entry name" value="Winged helix' DNA-binding domain"/>
    <property type="match status" value="1"/>
</dbReference>
<dbReference type="Pfam" id="PF00392">
    <property type="entry name" value="GntR"/>
    <property type="match status" value="1"/>
</dbReference>
<keyword evidence="9" id="KW-0808">Transferase</keyword>
<evidence type="ECO:0000313" key="9">
    <source>
        <dbReference type="EMBL" id="MEN7432539.1"/>
    </source>
</evidence>
<evidence type="ECO:0000256" key="7">
    <source>
        <dbReference type="SAM" id="MobiDB-lite"/>
    </source>
</evidence>
<keyword evidence="10" id="KW-1185">Reference proteome</keyword>
<dbReference type="SUPFAM" id="SSF53383">
    <property type="entry name" value="PLP-dependent transferases"/>
    <property type="match status" value="1"/>
</dbReference>
<dbReference type="InterPro" id="IPR036390">
    <property type="entry name" value="WH_DNA-bd_sf"/>
</dbReference>
<keyword evidence="4" id="KW-0805">Transcription regulation</keyword>
<protein>
    <recommendedName>
        <fullName evidence="2">Putative 8-amino-7-oxononanoate synthase</fullName>
    </recommendedName>
</protein>
<dbReference type="InterPro" id="IPR036388">
    <property type="entry name" value="WH-like_DNA-bd_sf"/>
</dbReference>
<dbReference type="CDD" id="cd00609">
    <property type="entry name" value="AAT_like"/>
    <property type="match status" value="1"/>
</dbReference>